<sequence>MARGLTAQLAKPDPSPNSNTLFGILLEPSQLLKNPAFDGAKVLKKLVENYWFFTQDDIATFAIPNTIFGMCCAYAGQPLVSVKLESIKILLSRTPAVILFNCSNLLIFDLANQRLWESVIEDKLNKPWRPIPSERMTRSEVRRALQLVIPIVLAINHYVLHTGAETACIILGTWVYNDLKASDDSCITRNAIIALAFGVFNWSSLKVAIGGGGSSAAHITSSGYAWIWLFSGVILTTMHVQDMKDQAGDRSRGRKTAPLVIGDWAARWSLAIPIFLWGPVCAASMVDNSCQGHSLV</sequence>
<dbReference type="CDD" id="cd13965">
    <property type="entry name" value="PT_UbiA_3"/>
    <property type="match status" value="1"/>
</dbReference>
<dbReference type="PANTHER" id="PTHR42723:SF1">
    <property type="entry name" value="CHLOROPHYLL SYNTHASE, CHLOROPLASTIC"/>
    <property type="match status" value="1"/>
</dbReference>
<evidence type="ECO:0000256" key="3">
    <source>
        <dbReference type="ARBA" id="ARBA00022989"/>
    </source>
</evidence>
<dbReference type="GO" id="GO:0016765">
    <property type="term" value="F:transferase activity, transferring alkyl or aryl (other than methyl) groups"/>
    <property type="evidence" value="ECO:0007669"/>
    <property type="project" value="InterPro"/>
</dbReference>
<evidence type="ECO:0000256" key="2">
    <source>
        <dbReference type="ARBA" id="ARBA00022692"/>
    </source>
</evidence>
<dbReference type="InterPro" id="IPR000537">
    <property type="entry name" value="UbiA_prenyltransferase"/>
</dbReference>
<comment type="subcellular location">
    <subcellularLocation>
        <location evidence="1">Membrane</location>
        <topology evidence="1">Multi-pass membrane protein</topology>
    </subcellularLocation>
</comment>
<proteinExistence type="predicted"/>
<gene>
    <name evidence="5" type="ORF">BCR34DRAFT_582867</name>
</gene>
<protein>
    <submittedName>
        <fullName evidence="5">UbiA prenyltransferase family-domain-containing protein</fullName>
    </submittedName>
</protein>
<accession>A0A1Y2A7S9</accession>
<keyword evidence="3" id="KW-1133">Transmembrane helix</keyword>
<keyword evidence="4" id="KW-0472">Membrane</keyword>
<evidence type="ECO:0000256" key="4">
    <source>
        <dbReference type="ARBA" id="ARBA00023136"/>
    </source>
</evidence>
<dbReference type="EMBL" id="MCFA01000006">
    <property type="protein sequence ID" value="ORY18576.1"/>
    <property type="molecule type" value="Genomic_DNA"/>
</dbReference>
<evidence type="ECO:0000313" key="6">
    <source>
        <dbReference type="Proteomes" id="UP000193144"/>
    </source>
</evidence>
<dbReference type="GO" id="GO:0016020">
    <property type="term" value="C:membrane"/>
    <property type="evidence" value="ECO:0007669"/>
    <property type="project" value="UniProtKB-SubCell"/>
</dbReference>
<comment type="caution">
    <text evidence="5">The sequence shown here is derived from an EMBL/GenBank/DDBJ whole genome shotgun (WGS) entry which is preliminary data.</text>
</comment>
<keyword evidence="2" id="KW-0812">Transmembrane</keyword>
<organism evidence="5 6">
    <name type="scientific">Clohesyomyces aquaticus</name>
    <dbReference type="NCBI Taxonomy" id="1231657"/>
    <lineage>
        <taxon>Eukaryota</taxon>
        <taxon>Fungi</taxon>
        <taxon>Dikarya</taxon>
        <taxon>Ascomycota</taxon>
        <taxon>Pezizomycotina</taxon>
        <taxon>Dothideomycetes</taxon>
        <taxon>Pleosporomycetidae</taxon>
        <taxon>Pleosporales</taxon>
        <taxon>Lindgomycetaceae</taxon>
        <taxon>Clohesyomyces</taxon>
    </lineage>
</organism>
<dbReference type="STRING" id="1231657.A0A1Y2A7S9"/>
<dbReference type="InterPro" id="IPR050475">
    <property type="entry name" value="Prenyltransferase_related"/>
</dbReference>
<name>A0A1Y2A7S9_9PLEO</name>
<dbReference type="AlphaFoldDB" id="A0A1Y2A7S9"/>
<dbReference type="OrthoDB" id="434972at2759"/>
<keyword evidence="5" id="KW-0808">Transferase</keyword>
<keyword evidence="6" id="KW-1185">Reference proteome</keyword>
<dbReference type="Pfam" id="PF01040">
    <property type="entry name" value="UbiA"/>
    <property type="match status" value="1"/>
</dbReference>
<evidence type="ECO:0000313" key="5">
    <source>
        <dbReference type="EMBL" id="ORY18576.1"/>
    </source>
</evidence>
<reference evidence="5 6" key="1">
    <citation type="submission" date="2016-07" db="EMBL/GenBank/DDBJ databases">
        <title>Pervasive Adenine N6-methylation of Active Genes in Fungi.</title>
        <authorList>
            <consortium name="DOE Joint Genome Institute"/>
            <person name="Mondo S.J."/>
            <person name="Dannebaum R.O."/>
            <person name="Kuo R.C."/>
            <person name="Labutti K."/>
            <person name="Haridas S."/>
            <person name="Kuo A."/>
            <person name="Salamov A."/>
            <person name="Ahrendt S.R."/>
            <person name="Lipzen A."/>
            <person name="Sullivan W."/>
            <person name="Andreopoulos W.B."/>
            <person name="Clum A."/>
            <person name="Lindquist E."/>
            <person name="Daum C."/>
            <person name="Ramamoorthy G.K."/>
            <person name="Gryganskyi A."/>
            <person name="Culley D."/>
            <person name="Magnuson J.K."/>
            <person name="James T.Y."/>
            <person name="O'Malley M.A."/>
            <person name="Stajich J.E."/>
            <person name="Spatafora J.W."/>
            <person name="Visel A."/>
            <person name="Grigoriev I.V."/>
        </authorList>
    </citation>
    <scope>NUCLEOTIDE SEQUENCE [LARGE SCALE GENOMIC DNA]</scope>
    <source>
        <strain evidence="5 6">CBS 115471</strain>
    </source>
</reference>
<dbReference type="PANTHER" id="PTHR42723">
    <property type="entry name" value="CHLOROPHYLL SYNTHASE"/>
    <property type="match status" value="1"/>
</dbReference>
<evidence type="ECO:0000256" key="1">
    <source>
        <dbReference type="ARBA" id="ARBA00004141"/>
    </source>
</evidence>
<dbReference type="Proteomes" id="UP000193144">
    <property type="component" value="Unassembled WGS sequence"/>
</dbReference>